<dbReference type="SUPFAM" id="SSF54862">
    <property type="entry name" value="4Fe-4S ferredoxins"/>
    <property type="match status" value="1"/>
</dbReference>
<evidence type="ECO:0000313" key="7">
    <source>
        <dbReference type="Proteomes" id="UP000829992"/>
    </source>
</evidence>
<dbReference type="RefSeq" id="WP_249591996.1">
    <property type="nucleotide sequence ID" value="NZ_BAAAQL010000018.1"/>
</dbReference>
<keyword evidence="2" id="KW-0408">Iron</keyword>
<dbReference type="InterPro" id="IPR003779">
    <property type="entry name" value="CMD-like"/>
</dbReference>
<dbReference type="Pfam" id="PF02627">
    <property type="entry name" value="CMD"/>
    <property type="match status" value="1"/>
</dbReference>
<name>A0ABY4Q610_9ACTN</name>
<dbReference type="InterPro" id="IPR001080">
    <property type="entry name" value="3Fe4S_ferredoxin"/>
</dbReference>
<proteinExistence type="predicted"/>
<evidence type="ECO:0000256" key="1">
    <source>
        <dbReference type="ARBA" id="ARBA00022723"/>
    </source>
</evidence>
<organism evidence="6 7">
    <name type="scientific">Streptomyces durmitorensis</name>
    <dbReference type="NCBI Taxonomy" id="319947"/>
    <lineage>
        <taxon>Bacteria</taxon>
        <taxon>Bacillati</taxon>
        <taxon>Actinomycetota</taxon>
        <taxon>Actinomycetes</taxon>
        <taxon>Kitasatosporales</taxon>
        <taxon>Streptomycetaceae</taxon>
        <taxon>Streptomyces</taxon>
    </lineage>
</organism>
<dbReference type="Gene3D" id="1.20.1290.10">
    <property type="entry name" value="AhpD-like"/>
    <property type="match status" value="1"/>
</dbReference>
<evidence type="ECO:0000256" key="2">
    <source>
        <dbReference type="ARBA" id="ARBA00023004"/>
    </source>
</evidence>
<dbReference type="Proteomes" id="UP000829992">
    <property type="component" value="Chromosome"/>
</dbReference>
<dbReference type="SUPFAM" id="SSF69118">
    <property type="entry name" value="AhpD-like"/>
    <property type="match status" value="1"/>
</dbReference>
<evidence type="ECO:0000259" key="5">
    <source>
        <dbReference type="Pfam" id="PF02627"/>
    </source>
</evidence>
<dbReference type="Pfam" id="PF13459">
    <property type="entry name" value="Fer4_15"/>
    <property type="match status" value="1"/>
</dbReference>
<feature type="region of interest" description="Disordered" evidence="4">
    <location>
        <begin position="192"/>
        <end position="229"/>
    </location>
</feature>
<evidence type="ECO:0000256" key="4">
    <source>
        <dbReference type="SAM" id="MobiDB-lite"/>
    </source>
</evidence>
<keyword evidence="3" id="KW-0411">Iron-sulfur</keyword>
<feature type="domain" description="Carboxymuconolactone decarboxylase-like" evidence="5">
    <location>
        <begin position="67"/>
        <end position="144"/>
    </location>
</feature>
<gene>
    <name evidence="6" type="ORF">M4V62_39440</name>
</gene>
<feature type="region of interest" description="Disordered" evidence="4">
    <location>
        <begin position="1"/>
        <end position="35"/>
    </location>
</feature>
<dbReference type="Gene3D" id="3.30.70.20">
    <property type="match status" value="1"/>
</dbReference>
<dbReference type="PANTHER" id="PTHR34846">
    <property type="entry name" value="4-CARBOXYMUCONOLACTONE DECARBOXYLASE FAMILY PROTEIN (AFU_ORTHOLOGUE AFUA_6G11590)"/>
    <property type="match status" value="1"/>
</dbReference>
<sequence>MTLSSPARTRTLAVESPQDPADGQRPRITPVPPEQWPPALHAVLDASRKDGPGRINLFGTLAHHLPVAEAWLALARVLTHDGTLSARDRELTILRTAHRLGSAFVHDRHTSQAGPAGLRPDETAATAAPLEAHAWDPDDLALLRTVDALADRADVPDAAWERLARRLRSDQLVELLVLAGQSAMMCMTLRTLRTPPDGPGAAPGRTDAALDSRGATEQPDRTHADAPAAPDQVIDVHIDRELCCSSGQCVTTAPDVFEQNDDDGLVMLRPGHRDRASAAQDSVRLAAALCPGGAITLTPKS</sequence>
<dbReference type="PANTHER" id="PTHR34846:SF5">
    <property type="entry name" value="CARBOXYMUCONOLACTONE DECARBOXYLASE-LIKE DOMAIN-CONTAINING PROTEIN"/>
    <property type="match status" value="1"/>
</dbReference>
<keyword evidence="1" id="KW-0479">Metal-binding</keyword>
<protein>
    <submittedName>
        <fullName evidence="6">Ferredoxin</fullName>
    </submittedName>
</protein>
<dbReference type="EMBL" id="CP097289">
    <property type="protein sequence ID" value="UQT60663.1"/>
    <property type="molecule type" value="Genomic_DNA"/>
</dbReference>
<keyword evidence="7" id="KW-1185">Reference proteome</keyword>
<reference evidence="6 7" key="1">
    <citation type="submission" date="2022-05" db="EMBL/GenBank/DDBJ databases">
        <authorList>
            <person name="Zhou X."/>
            <person name="Li K."/>
            <person name="Man Y."/>
        </authorList>
    </citation>
    <scope>NUCLEOTIDE SEQUENCE [LARGE SCALE GENOMIC DNA]</scope>
    <source>
        <strain evidence="6 7">MS405</strain>
    </source>
</reference>
<evidence type="ECO:0000256" key="3">
    <source>
        <dbReference type="ARBA" id="ARBA00023014"/>
    </source>
</evidence>
<evidence type="ECO:0000313" key="6">
    <source>
        <dbReference type="EMBL" id="UQT60663.1"/>
    </source>
</evidence>
<accession>A0ABY4Q610</accession>
<dbReference type="InterPro" id="IPR029032">
    <property type="entry name" value="AhpD-like"/>
</dbReference>
<dbReference type="PRINTS" id="PR00352">
    <property type="entry name" value="3FE4SFRDOXIN"/>
</dbReference>